<evidence type="ECO:0000256" key="1">
    <source>
        <dbReference type="SAM" id="MobiDB-lite"/>
    </source>
</evidence>
<organism evidence="2 3">
    <name type="scientific">Salinicoccus sesuvii</name>
    <dbReference type="NCBI Taxonomy" id="868281"/>
    <lineage>
        <taxon>Bacteria</taxon>
        <taxon>Bacillati</taxon>
        <taxon>Bacillota</taxon>
        <taxon>Bacilli</taxon>
        <taxon>Bacillales</taxon>
        <taxon>Staphylococcaceae</taxon>
        <taxon>Salinicoccus</taxon>
    </lineage>
</organism>
<feature type="compositionally biased region" description="Acidic residues" evidence="1">
    <location>
        <begin position="71"/>
        <end position="85"/>
    </location>
</feature>
<sequence>MGKKLTGVSTIVLTTMFLTGCSNPFDTMANGINELFALERDDTEDAADSSVPSSPDVSETVEDTEAGLSEETSEESDTDTSEVETLDYSHLMNEGEPVTLGEGTFVVGEDIQRGRYRATSTEGYGNLFVYDADERLSVSATMIEASDSNRSRSSEVVLFLDEGDEVEISGIDDVEFVPYETTEVSELTPGQWVVGEDFPAGIYDISLQETETLGYLKVNTIKDYETSRFALGSSAYGGTTEFTTAFEAGEVVTVEWVPKVVLTKR</sequence>
<evidence type="ECO:0008006" key="4">
    <source>
        <dbReference type="Google" id="ProtNLM"/>
    </source>
</evidence>
<evidence type="ECO:0000313" key="2">
    <source>
        <dbReference type="EMBL" id="MFC3387860.1"/>
    </source>
</evidence>
<accession>A0ABV7N5I2</accession>
<feature type="compositionally biased region" description="Low complexity" evidence="1">
    <location>
        <begin position="48"/>
        <end position="58"/>
    </location>
</feature>
<dbReference type="PROSITE" id="PS51257">
    <property type="entry name" value="PROKAR_LIPOPROTEIN"/>
    <property type="match status" value="1"/>
</dbReference>
<protein>
    <recommendedName>
        <fullName evidence="4">Lipoprotein</fullName>
    </recommendedName>
</protein>
<evidence type="ECO:0000313" key="3">
    <source>
        <dbReference type="Proteomes" id="UP001595637"/>
    </source>
</evidence>
<feature type="region of interest" description="Disordered" evidence="1">
    <location>
        <begin position="42"/>
        <end position="85"/>
    </location>
</feature>
<keyword evidence="3" id="KW-1185">Reference proteome</keyword>
<proteinExistence type="predicted"/>
<dbReference type="RefSeq" id="WP_380652436.1">
    <property type="nucleotide sequence ID" value="NZ_JBHRVQ010000001.1"/>
</dbReference>
<dbReference type="EMBL" id="JBHRVQ010000001">
    <property type="protein sequence ID" value="MFC3387860.1"/>
    <property type="molecule type" value="Genomic_DNA"/>
</dbReference>
<dbReference type="Proteomes" id="UP001595637">
    <property type="component" value="Unassembled WGS sequence"/>
</dbReference>
<reference evidence="3" key="1">
    <citation type="journal article" date="2019" name="Int. J. Syst. Evol. Microbiol.">
        <title>The Global Catalogue of Microorganisms (GCM) 10K type strain sequencing project: providing services to taxonomists for standard genome sequencing and annotation.</title>
        <authorList>
            <consortium name="The Broad Institute Genomics Platform"/>
            <consortium name="The Broad Institute Genome Sequencing Center for Infectious Disease"/>
            <person name="Wu L."/>
            <person name="Ma J."/>
        </authorList>
    </citation>
    <scope>NUCLEOTIDE SEQUENCE [LARGE SCALE GENOMIC DNA]</scope>
    <source>
        <strain evidence="3">CCM 7756</strain>
    </source>
</reference>
<name>A0ABV7N5I2_9STAP</name>
<comment type="caution">
    <text evidence="2">The sequence shown here is derived from an EMBL/GenBank/DDBJ whole genome shotgun (WGS) entry which is preliminary data.</text>
</comment>
<gene>
    <name evidence="2" type="ORF">ACFOEO_04505</name>
</gene>